<dbReference type="EMBL" id="CP095005">
    <property type="protein sequence ID" value="UOO95220.1"/>
    <property type="molecule type" value="Genomic_DNA"/>
</dbReference>
<feature type="transmembrane region" description="Helical" evidence="1">
    <location>
        <begin position="7"/>
        <end position="30"/>
    </location>
</feature>
<evidence type="ECO:0000313" key="3">
    <source>
        <dbReference type="EMBL" id="UOO95220.1"/>
    </source>
</evidence>
<reference evidence="2" key="1">
    <citation type="journal article" date="2014" name="Int. J. Syst. Evol. Microbiol.">
        <title>Complete genome sequence of Corynebacterium casei LMG S-19264T (=DSM 44701T), isolated from a smear-ripened cheese.</title>
        <authorList>
            <consortium name="US DOE Joint Genome Institute (JGI-PGF)"/>
            <person name="Walter F."/>
            <person name="Albersmeier A."/>
            <person name="Kalinowski J."/>
            <person name="Ruckert C."/>
        </authorList>
    </citation>
    <scope>NUCLEOTIDE SEQUENCE</scope>
    <source>
        <strain evidence="2">JCM 12289</strain>
    </source>
</reference>
<sequence length="62" mass="6412">MERETFVEAAVSIAAVVLFLVAIVAVGLLYPNLSGVGPLALIGSIVFFVVVMSAAGYWLAGQ</sequence>
<keyword evidence="1" id="KW-0812">Transmembrane</keyword>
<name>A0AAV3SHX0_HALDO</name>
<dbReference type="Pfam" id="PF24284">
    <property type="entry name" value="DUF7472"/>
    <property type="match status" value="1"/>
</dbReference>
<dbReference type="Proteomes" id="UP000830542">
    <property type="component" value="Chromosome"/>
</dbReference>
<dbReference type="RefSeq" id="WP_004051043.1">
    <property type="nucleotide sequence ID" value="NZ_BAAADN010000034.1"/>
</dbReference>
<dbReference type="AlphaFoldDB" id="A0AAV3SHX0"/>
<dbReference type="KEGG" id="hdo:MUK72_00525"/>
<organism evidence="2 5">
    <name type="scientific">Halococcus dombrowskii</name>
    <dbReference type="NCBI Taxonomy" id="179637"/>
    <lineage>
        <taxon>Archaea</taxon>
        <taxon>Methanobacteriati</taxon>
        <taxon>Methanobacteriota</taxon>
        <taxon>Stenosarchaea group</taxon>
        <taxon>Halobacteria</taxon>
        <taxon>Halobacteriales</taxon>
        <taxon>Halococcaceae</taxon>
        <taxon>Halococcus</taxon>
    </lineage>
</organism>
<reference evidence="3" key="2">
    <citation type="submission" date="2022-04" db="EMBL/GenBank/DDBJ databases">
        <title>Sequencing and genomic assembly of Halococcus dombrowskii.</title>
        <authorList>
            <person name="Lim S.W."/>
            <person name="MacLea K.S."/>
        </authorList>
    </citation>
    <scope>NUCLEOTIDE SEQUENCE</scope>
    <source>
        <strain evidence="3">H4</strain>
    </source>
</reference>
<reference evidence="2" key="3">
    <citation type="submission" date="2023-12" db="EMBL/GenBank/DDBJ databases">
        <authorList>
            <person name="Sun Q."/>
            <person name="Inoue M."/>
        </authorList>
    </citation>
    <scope>NUCLEOTIDE SEQUENCE</scope>
    <source>
        <strain evidence="2">JCM 12289</strain>
    </source>
</reference>
<evidence type="ECO:0000313" key="2">
    <source>
        <dbReference type="EMBL" id="GAA0465697.1"/>
    </source>
</evidence>
<keyword evidence="1" id="KW-0472">Membrane</keyword>
<evidence type="ECO:0000256" key="1">
    <source>
        <dbReference type="SAM" id="Phobius"/>
    </source>
</evidence>
<feature type="transmembrane region" description="Helical" evidence="1">
    <location>
        <begin position="36"/>
        <end position="60"/>
    </location>
</feature>
<dbReference type="InterPro" id="IPR055895">
    <property type="entry name" value="DUF7472"/>
</dbReference>
<proteinExistence type="predicted"/>
<accession>A0AAV3SHX0</accession>
<protein>
    <submittedName>
        <fullName evidence="2">Uncharacterized protein</fullName>
    </submittedName>
</protein>
<dbReference type="Proteomes" id="UP001500962">
    <property type="component" value="Unassembled WGS sequence"/>
</dbReference>
<dbReference type="GeneID" id="73966660"/>
<keyword evidence="1" id="KW-1133">Transmembrane helix</keyword>
<dbReference type="EMBL" id="BAAADN010000034">
    <property type="protein sequence ID" value="GAA0465697.1"/>
    <property type="molecule type" value="Genomic_DNA"/>
</dbReference>
<evidence type="ECO:0000313" key="5">
    <source>
        <dbReference type="Proteomes" id="UP001500962"/>
    </source>
</evidence>
<keyword evidence="4" id="KW-1185">Reference proteome</keyword>
<evidence type="ECO:0000313" key="4">
    <source>
        <dbReference type="Proteomes" id="UP000830542"/>
    </source>
</evidence>
<gene>
    <name evidence="2" type="ORF">GCM10008985_23370</name>
    <name evidence="3" type="ORF">MUK72_00525</name>
</gene>